<proteinExistence type="predicted"/>
<dbReference type="AlphaFoldDB" id="A0A2R5ETQ8"/>
<name>A0A2R5ETQ8_9BACL</name>
<reference evidence="1 2" key="1">
    <citation type="submission" date="2017-08" db="EMBL/GenBank/DDBJ databases">
        <title>Substantial Increase in Enzyme Production by Combined Drug-Resistance Mutations in Paenibacillus agaridevorans.</title>
        <authorList>
            <person name="Tanaka Y."/>
            <person name="Funane K."/>
            <person name="Hosaka T."/>
            <person name="Shiwa Y."/>
            <person name="Fujita N."/>
            <person name="Miyazaki T."/>
            <person name="Yoshikawa H."/>
            <person name="Murakami K."/>
            <person name="Kasahara K."/>
            <person name="Inaoka T."/>
            <person name="Hiraga Y."/>
            <person name="Ochi K."/>
        </authorList>
    </citation>
    <scope>NUCLEOTIDE SEQUENCE [LARGE SCALE GENOMIC DNA]</scope>
    <source>
        <strain evidence="1 2">T-3040</strain>
    </source>
</reference>
<sequence length="134" mass="15559">MIDGRGAYSPVNTTPRAGERTDFYSGDIRFIGLRWGRTDFYSGEIRFIGVNRAQCDAGWGTEAFVYEKPTTMRRWGVRRHLCMKKRLQWGADRLGRAFVYEKPSTMQRWRGYGGIVYEKATTIGRRQTWASKCV</sequence>
<evidence type="ECO:0000313" key="2">
    <source>
        <dbReference type="Proteomes" id="UP000245202"/>
    </source>
</evidence>
<evidence type="ECO:0000313" key="1">
    <source>
        <dbReference type="EMBL" id="GBG10066.1"/>
    </source>
</evidence>
<organism evidence="1 2">
    <name type="scientific">Paenibacillus agaridevorans</name>
    <dbReference type="NCBI Taxonomy" id="171404"/>
    <lineage>
        <taxon>Bacteria</taxon>
        <taxon>Bacillati</taxon>
        <taxon>Bacillota</taxon>
        <taxon>Bacilli</taxon>
        <taxon>Bacillales</taxon>
        <taxon>Paenibacillaceae</taxon>
        <taxon>Paenibacillus</taxon>
    </lineage>
</organism>
<protein>
    <submittedName>
        <fullName evidence="1">Uncharacterized protein</fullName>
    </submittedName>
</protein>
<dbReference type="Proteomes" id="UP000245202">
    <property type="component" value="Unassembled WGS sequence"/>
</dbReference>
<keyword evidence="2" id="KW-1185">Reference proteome</keyword>
<gene>
    <name evidence="1" type="ORF">PAT3040_04776</name>
</gene>
<dbReference type="EMBL" id="BDQX01000289">
    <property type="protein sequence ID" value="GBG10066.1"/>
    <property type="molecule type" value="Genomic_DNA"/>
</dbReference>
<accession>A0A2R5ETQ8</accession>
<comment type="caution">
    <text evidence="1">The sequence shown here is derived from an EMBL/GenBank/DDBJ whole genome shotgun (WGS) entry which is preliminary data.</text>
</comment>